<feature type="region of interest" description="Disordered" evidence="1">
    <location>
        <begin position="42"/>
        <end position="66"/>
    </location>
</feature>
<evidence type="ECO:0000313" key="3">
    <source>
        <dbReference type="Proteomes" id="UP000011971"/>
    </source>
</evidence>
<comment type="caution">
    <text evidence="2">The sequence shown here is derived from an EMBL/GenBank/DDBJ whole genome shotgun (WGS) entry which is preliminary data.</text>
</comment>
<reference evidence="2 3" key="1">
    <citation type="journal article" date="2013" name="Gut Pathog.">
        <title>Draft genome of Ochrobactrum intermedium strain M86 isolated from non-ulcer dyspeptic individual from India.</title>
        <authorList>
            <person name="Kulkarni G."/>
            <person name="Dhotre D."/>
            <person name="Dharne M."/>
            <person name="Shetty S."/>
            <person name="Chowdhury S."/>
            <person name="Misra V."/>
            <person name="Misra S."/>
            <person name="Patole M."/>
            <person name="Shouche Y."/>
        </authorList>
    </citation>
    <scope>NUCLEOTIDE SEQUENCE [LARGE SCALE GENOMIC DNA]</scope>
    <source>
        <strain evidence="2 3">M86</strain>
    </source>
</reference>
<dbReference type="Proteomes" id="UP000011971">
    <property type="component" value="Unassembled WGS sequence"/>
</dbReference>
<protein>
    <submittedName>
        <fullName evidence="2">Uncharacterized protein</fullName>
    </submittedName>
</protein>
<organism evidence="2 3">
    <name type="scientific">Brucella intermedia M86</name>
    <dbReference type="NCBI Taxonomy" id="1234597"/>
    <lineage>
        <taxon>Bacteria</taxon>
        <taxon>Pseudomonadati</taxon>
        <taxon>Pseudomonadota</taxon>
        <taxon>Alphaproteobacteria</taxon>
        <taxon>Hyphomicrobiales</taxon>
        <taxon>Brucellaceae</taxon>
        <taxon>Brucella/Ochrobactrum group</taxon>
        <taxon>Brucella</taxon>
    </lineage>
</organism>
<proteinExistence type="predicted"/>
<sequence>MRDYKVTCDTWIDGKPVSGGSTVSLDDADKAKRYIAAGLLEDPDKGKKEAAKSDEKAKDAKEAKDK</sequence>
<accession>M5JSI3</accession>
<dbReference type="PATRIC" id="fig|1234597.4.peg.291"/>
<dbReference type="EMBL" id="AOGE01000005">
    <property type="protein sequence ID" value="ELT51012.1"/>
    <property type="molecule type" value="Genomic_DNA"/>
</dbReference>
<dbReference type="RefSeq" id="WP_006470406.1">
    <property type="nucleotide sequence ID" value="NZ_AOGE01000005.1"/>
</dbReference>
<name>M5JSI3_9HYPH</name>
<evidence type="ECO:0000313" key="2">
    <source>
        <dbReference type="EMBL" id="ELT51012.1"/>
    </source>
</evidence>
<dbReference type="AlphaFoldDB" id="M5JSI3"/>
<gene>
    <name evidence="2" type="ORF">D584_01423</name>
</gene>
<evidence type="ECO:0000256" key="1">
    <source>
        <dbReference type="SAM" id="MobiDB-lite"/>
    </source>
</evidence>